<proteinExistence type="predicted"/>
<accession>A0A0P5L1R2</accession>
<reference evidence="1" key="1">
    <citation type="submission" date="2015-10" db="EMBL/GenBank/DDBJ databases">
        <title>EvidentialGene: Evidence-directed Construction of Complete mRNA Transcriptomes without Genomes.</title>
        <authorList>
            <person name="Gilbert D.G."/>
        </authorList>
    </citation>
    <scope>NUCLEOTIDE SEQUENCE</scope>
</reference>
<dbReference type="AlphaFoldDB" id="A0A0P5L1R2"/>
<evidence type="ECO:0000313" key="1">
    <source>
        <dbReference type="EMBL" id="JAN34412.1"/>
    </source>
</evidence>
<name>A0A0P5L1R2_9CRUS</name>
<protein>
    <submittedName>
        <fullName evidence="1">Uncharacterized protein</fullName>
    </submittedName>
</protein>
<dbReference type="EMBL" id="GDIQ01060325">
    <property type="protein sequence ID" value="JAN34412.1"/>
    <property type="molecule type" value="Transcribed_RNA"/>
</dbReference>
<organism evidence="1">
    <name type="scientific">Daphnia magna</name>
    <dbReference type="NCBI Taxonomy" id="35525"/>
    <lineage>
        <taxon>Eukaryota</taxon>
        <taxon>Metazoa</taxon>
        <taxon>Ecdysozoa</taxon>
        <taxon>Arthropoda</taxon>
        <taxon>Crustacea</taxon>
        <taxon>Branchiopoda</taxon>
        <taxon>Diplostraca</taxon>
        <taxon>Cladocera</taxon>
        <taxon>Anomopoda</taxon>
        <taxon>Daphniidae</taxon>
        <taxon>Daphnia</taxon>
    </lineage>
</organism>
<sequence>MVAVLPPGISKLPNDGSIENFSKSRWLSELTLGGARNVWSRLRKSKSAGGEKVGKKYYGMPNASMLFHI</sequence>